<evidence type="ECO:0000256" key="3">
    <source>
        <dbReference type="ARBA" id="ARBA00023274"/>
    </source>
</evidence>
<dbReference type="CDD" id="cd01425">
    <property type="entry name" value="RPS2"/>
    <property type="match status" value="1"/>
</dbReference>
<proteinExistence type="inferred from homology"/>
<evidence type="ECO:0000256" key="5">
    <source>
        <dbReference type="HAMAP-Rule" id="MF_00291"/>
    </source>
</evidence>
<dbReference type="SUPFAM" id="SSF52313">
    <property type="entry name" value="Ribosomal protein S2"/>
    <property type="match status" value="1"/>
</dbReference>
<dbReference type="InterPro" id="IPR023591">
    <property type="entry name" value="Ribosomal_uS2_flav_dom_sf"/>
</dbReference>
<evidence type="ECO:0000256" key="4">
    <source>
        <dbReference type="ARBA" id="ARBA00035256"/>
    </source>
</evidence>
<dbReference type="HAMAP" id="MF_00291_B">
    <property type="entry name" value="Ribosomal_uS2_B"/>
    <property type="match status" value="1"/>
</dbReference>
<dbReference type="Gene3D" id="1.10.287.610">
    <property type="entry name" value="Helix hairpin bin"/>
    <property type="match status" value="1"/>
</dbReference>
<evidence type="ECO:0000259" key="8">
    <source>
        <dbReference type="SMART" id="SM00278"/>
    </source>
</evidence>
<evidence type="ECO:0000313" key="10">
    <source>
        <dbReference type="Proteomes" id="UP001206312"/>
    </source>
</evidence>
<dbReference type="Gene3D" id="1.10.150.20">
    <property type="entry name" value="5' to 3' exonuclease, C-terminal subdomain"/>
    <property type="match status" value="1"/>
</dbReference>
<comment type="caution">
    <text evidence="9">The sequence shown here is derived from an EMBL/GenBank/DDBJ whole genome shotgun (WGS) entry which is preliminary data.</text>
</comment>
<evidence type="ECO:0000256" key="1">
    <source>
        <dbReference type="ARBA" id="ARBA00006242"/>
    </source>
</evidence>
<dbReference type="PRINTS" id="PR00395">
    <property type="entry name" value="RIBOSOMALS2"/>
</dbReference>
<dbReference type="InterPro" id="IPR018130">
    <property type="entry name" value="Ribosomal_uS2_CS"/>
</dbReference>
<feature type="domain" description="Helix-hairpin-helix DNA-binding motif class 1" evidence="8">
    <location>
        <begin position="278"/>
        <end position="297"/>
    </location>
</feature>
<evidence type="ECO:0000256" key="6">
    <source>
        <dbReference type="RuleBase" id="RU003631"/>
    </source>
</evidence>
<dbReference type="Gene3D" id="3.40.50.10490">
    <property type="entry name" value="Glucose-6-phosphate isomerase like protein, domain 1"/>
    <property type="match status" value="1"/>
</dbReference>
<comment type="similarity">
    <text evidence="1 5 6">Belongs to the universal ribosomal protein uS2 family.</text>
</comment>
<dbReference type="GO" id="GO:0005840">
    <property type="term" value="C:ribosome"/>
    <property type="evidence" value="ECO:0007669"/>
    <property type="project" value="UniProtKB-KW"/>
</dbReference>
<feature type="region of interest" description="Disordered" evidence="7">
    <location>
        <begin position="229"/>
        <end position="252"/>
    </location>
</feature>
<protein>
    <recommendedName>
        <fullName evidence="4 5">Small ribosomal subunit protein uS2</fullName>
    </recommendedName>
</protein>
<evidence type="ECO:0000256" key="2">
    <source>
        <dbReference type="ARBA" id="ARBA00022980"/>
    </source>
</evidence>
<dbReference type="PANTHER" id="PTHR12534">
    <property type="entry name" value="30S RIBOSOMAL PROTEIN S2 PROKARYOTIC AND ORGANELLAR"/>
    <property type="match status" value="1"/>
</dbReference>
<dbReference type="PROSITE" id="PS00962">
    <property type="entry name" value="RIBOSOMAL_S2_1"/>
    <property type="match status" value="1"/>
</dbReference>
<name>A0ABT1B055_9FLAO</name>
<sequence>MAVKAEVKDLLEAGVHFGHLTRKWNPNMAPYIYMERNGIHVINLYKTVAKLDEACEALTKIAASGRKVLFVATKKQAKDIVAEKVSAVNMPYITERWPGGMLTNFVTIRKAVKKMTSIDRMKKDGTFDTLSKKERLQVERLRAKLEKNLGSIAEMTRLPGAIFVVDTMREHIAVKEAQKLNIPVFAMVDTNSDPRPIDYVIPANDDASKSIEIIMKQVTDAIAEGLTERKSEKAEAAEEKATRAEAPASTAVEEVETATAPAEAAPKVKKQAAEATGDDLTKIEGIGPKAAEALVEAGLGTYVALAEADPEKIKDLLTEFSSRLAHLDPGSWPKQAKMAADGEWEALNAWQEEAKGGIE</sequence>
<dbReference type="Proteomes" id="UP001206312">
    <property type="component" value="Unassembled WGS sequence"/>
</dbReference>
<dbReference type="PROSITE" id="PS00963">
    <property type="entry name" value="RIBOSOMAL_S2_2"/>
    <property type="match status" value="1"/>
</dbReference>
<gene>
    <name evidence="5 9" type="primary">rpsB</name>
    <name evidence="9" type="ORF">NG653_12230</name>
</gene>
<reference evidence="9 10" key="1">
    <citation type="submission" date="2022-06" db="EMBL/GenBank/DDBJ databases">
        <authorList>
            <person name="Xuan X."/>
        </authorList>
    </citation>
    <scope>NUCLEOTIDE SEQUENCE [LARGE SCALE GENOMIC DNA]</scope>
    <source>
        <strain evidence="9 10">2V75</strain>
    </source>
</reference>
<dbReference type="Pfam" id="PF14520">
    <property type="entry name" value="HHH_5"/>
    <property type="match status" value="1"/>
</dbReference>
<dbReference type="InterPro" id="IPR005706">
    <property type="entry name" value="Ribosomal_uS2_bac/mit/plastid"/>
</dbReference>
<accession>A0ABT1B055</accession>
<evidence type="ECO:0000313" key="9">
    <source>
        <dbReference type="EMBL" id="MCO5725627.1"/>
    </source>
</evidence>
<dbReference type="RefSeq" id="WP_252741999.1">
    <property type="nucleotide sequence ID" value="NZ_JAMXIB010000011.1"/>
</dbReference>
<dbReference type="SMART" id="SM00278">
    <property type="entry name" value="HhH1"/>
    <property type="match status" value="1"/>
</dbReference>
<keyword evidence="2 5" id="KW-0689">Ribosomal protein</keyword>
<keyword evidence="10" id="KW-1185">Reference proteome</keyword>
<dbReference type="PANTHER" id="PTHR12534:SF0">
    <property type="entry name" value="SMALL RIBOSOMAL SUBUNIT PROTEIN US2M"/>
    <property type="match status" value="1"/>
</dbReference>
<evidence type="ECO:0000256" key="7">
    <source>
        <dbReference type="SAM" id="MobiDB-lite"/>
    </source>
</evidence>
<dbReference type="NCBIfam" id="TIGR01011">
    <property type="entry name" value="rpsB_bact"/>
    <property type="match status" value="1"/>
</dbReference>
<dbReference type="EMBL" id="JAMXIB010000011">
    <property type="protein sequence ID" value="MCO5725627.1"/>
    <property type="molecule type" value="Genomic_DNA"/>
</dbReference>
<dbReference type="Pfam" id="PF00318">
    <property type="entry name" value="Ribosomal_S2"/>
    <property type="match status" value="1"/>
</dbReference>
<feature type="compositionally biased region" description="Basic and acidic residues" evidence="7">
    <location>
        <begin position="229"/>
        <end position="243"/>
    </location>
</feature>
<keyword evidence="3 5" id="KW-0687">Ribonucleoprotein</keyword>
<dbReference type="InterPro" id="IPR003583">
    <property type="entry name" value="Hlx-hairpin-Hlx_DNA-bd_motif"/>
</dbReference>
<dbReference type="InterPro" id="IPR001865">
    <property type="entry name" value="Ribosomal_uS2"/>
</dbReference>
<organism evidence="9 10">
    <name type="scientific">Robiginitalea marina</name>
    <dbReference type="NCBI Taxonomy" id="2954105"/>
    <lineage>
        <taxon>Bacteria</taxon>
        <taxon>Pseudomonadati</taxon>
        <taxon>Bacteroidota</taxon>
        <taxon>Flavobacteriia</taxon>
        <taxon>Flavobacteriales</taxon>
        <taxon>Flavobacteriaceae</taxon>
        <taxon>Robiginitalea</taxon>
    </lineage>
</organism>